<reference evidence="2 3" key="1">
    <citation type="journal article" date="2014" name="Science">
        <title>Plant genetics. Early allopolyploid evolution in the post-Neolithic Brassica napus oilseed genome.</title>
        <authorList>
            <person name="Chalhoub B."/>
            <person name="Denoeud F."/>
            <person name="Liu S."/>
            <person name="Parkin I.A."/>
            <person name="Tang H."/>
            <person name="Wang X."/>
            <person name="Chiquet J."/>
            <person name="Belcram H."/>
            <person name="Tong C."/>
            <person name="Samans B."/>
            <person name="Correa M."/>
            <person name="Da Silva C."/>
            <person name="Just J."/>
            <person name="Falentin C."/>
            <person name="Koh C.S."/>
            <person name="Le Clainche I."/>
            <person name="Bernard M."/>
            <person name="Bento P."/>
            <person name="Noel B."/>
            <person name="Labadie K."/>
            <person name="Alberti A."/>
            <person name="Charles M."/>
            <person name="Arnaud D."/>
            <person name="Guo H."/>
            <person name="Daviaud C."/>
            <person name="Alamery S."/>
            <person name="Jabbari K."/>
            <person name="Zhao M."/>
            <person name="Edger P.P."/>
            <person name="Chelaifa H."/>
            <person name="Tack D."/>
            <person name="Lassalle G."/>
            <person name="Mestiri I."/>
            <person name="Schnel N."/>
            <person name="Le Paslier M.C."/>
            <person name="Fan G."/>
            <person name="Renault V."/>
            <person name="Bayer P.E."/>
            <person name="Golicz A.A."/>
            <person name="Manoli S."/>
            <person name="Lee T.H."/>
            <person name="Thi V.H."/>
            <person name="Chalabi S."/>
            <person name="Hu Q."/>
            <person name="Fan C."/>
            <person name="Tollenaere R."/>
            <person name="Lu Y."/>
            <person name="Battail C."/>
            <person name="Shen J."/>
            <person name="Sidebottom C.H."/>
            <person name="Wang X."/>
            <person name="Canaguier A."/>
            <person name="Chauveau A."/>
            <person name="Berard A."/>
            <person name="Deniot G."/>
            <person name="Guan M."/>
            <person name="Liu Z."/>
            <person name="Sun F."/>
            <person name="Lim Y.P."/>
            <person name="Lyons E."/>
            <person name="Town C.D."/>
            <person name="Bancroft I."/>
            <person name="Wang X."/>
            <person name="Meng J."/>
            <person name="Ma J."/>
            <person name="Pires J.C."/>
            <person name="King G.J."/>
            <person name="Brunel D."/>
            <person name="Delourme R."/>
            <person name="Renard M."/>
            <person name="Aury J.M."/>
            <person name="Adams K.L."/>
            <person name="Batley J."/>
            <person name="Snowdon R.J."/>
            <person name="Tost J."/>
            <person name="Edwards D."/>
            <person name="Zhou Y."/>
            <person name="Hua W."/>
            <person name="Sharpe A.G."/>
            <person name="Paterson A.H."/>
            <person name="Guan C."/>
            <person name="Wincker P."/>
        </authorList>
    </citation>
    <scope>NUCLEOTIDE SEQUENCE [LARGE SCALE GENOMIC DNA]</scope>
    <source>
        <strain evidence="3">cv. Darmor-bzh</strain>
    </source>
</reference>
<organism evidence="2 3">
    <name type="scientific">Brassica napus</name>
    <name type="common">Rape</name>
    <dbReference type="NCBI Taxonomy" id="3708"/>
    <lineage>
        <taxon>Eukaryota</taxon>
        <taxon>Viridiplantae</taxon>
        <taxon>Streptophyta</taxon>
        <taxon>Embryophyta</taxon>
        <taxon>Tracheophyta</taxon>
        <taxon>Spermatophyta</taxon>
        <taxon>Magnoliopsida</taxon>
        <taxon>eudicotyledons</taxon>
        <taxon>Gunneridae</taxon>
        <taxon>Pentapetalae</taxon>
        <taxon>rosids</taxon>
        <taxon>malvids</taxon>
        <taxon>Brassicales</taxon>
        <taxon>Brassicaceae</taxon>
        <taxon>Brassiceae</taxon>
        <taxon>Brassica</taxon>
    </lineage>
</organism>
<feature type="chain" id="PRO_5044539783" evidence="1">
    <location>
        <begin position="25"/>
        <end position="103"/>
    </location>
</feature>
<sequence length="103" mass="11682">MKTIQLICIVFVVLLSSFPATIKSKKLADTCFESLAYCMNLIPRDKKYWEKDCCNVRAKRDQAATKQCSCIIANNPQKYLDLIKLFKACGLGNVGNYHNQPCK</sequence>
<keyword evidence="1" id="KW-0732">Signal</keyword>
<dbReference type="Gramene" id="CDY10190">
    <property type="protein sequence ID" value="CDY10190"/>
    <property type="gene ID" value="GSBRNA2T00032007001"/>
</dbReference>
<name>A0A078F6S3_BRANA</name>
<evidence type="ECO:0000313" key="3">
    <source>
        <dbReference type="Proteomes" id="UP000028999"/>
    </source>
</evidence>
<accession>A0A078F6S3</accession>
<dbReference type="PaxDb" id="3708-A0A078F6S3"/>
<dbReference type="Proteomes" id="UP000028999">
    <property type="component" value="Unassembled WGS sequence"/>
</dbReference>
<protein>
    <submittedName>
        <fullName evidence="2">BnaC05g04330D protein</fullName>
    </submittedName>
</protein>
<gene>
    <name evidence="2" type="primary">BnaC05g04330D</name>
    <name evidence="2" type="ORF">GSBRNA2T00032007001</name>
</gene>
<dbReference type="AlphaFoldDB" id="A0A078F6S3"/>
<evidence type="ECO:0000313" key="2">
    <source>
        <dbReference type="EMBL" id="CDY10190.1"/>
    </source>
</evidence>
<proteinExistence type="predicted"/>
<evidence type="ECO:0000256" key="1">
    <source>
        <dbReference type="SAM" id="SignalP"/>
    </source>
</evidence>
<keyword evidence="3" id="KW-1185">Reference proteome</keyword>
<dbReference type="EMBL" id="LK032001">
    <property type="protein sequence ID" value="CDY10190.1"/>
    <property type="molecule type" value="Genomic_DNA"/>
</dbReference>
<feature type="signal peptide" evidence="1">
    <location>
        <begin position="1"/>
        <end position="24"/>
    </location>
</feature>